<keyword evidence="3" id="KW-0326">Glycosidase</keyword>
<keyword evidence="4" id="KW-1185">Reference proteome</keyword>
<reference evidence="3 4" key="1">
    <citation type="submission" date="2024-10" db="EMBL/GenBank/DDBJ databases">
        <title>The Natural Products Discovery Center: Release of the First 8490 Sequenced Strains for Exploring Actinobacteria Biosynthetic Diversity.</title>
        <authorList>
            <person name="Kalkreuter E."/>
            <person name="Kautsar S.A."/>
            <person name="Yang D."/>
            <person name="Bader C.D."/>
            <person name="Teijaro C.N."/>
            <person name="Fluegel L."/>
            <person name="Davis C.M."/>
            <person name="Simpson J.R."/>
            <person name="Lauterbach L."/>
            <person name="Steele A.D."/>
            <person name="Gui C."/>
            <person name="Meng S."/>
            <person name="Li G."/>
            <person name="Viehrig K."/>
            <person name="Ye F."/>
            <person name="Su P."/>
            <person name="Kiefer A.F."/>
            <person name="Nichols A."/>
            <person name="Cepeda A.J."/>
            <person name="Yan W."/>
            <person name="Fan B."/>
            <person name="Jiang Y."/>
            <person name="Adhikari A."/>
            <person name="Zheng C.-J."/>
            <person name="Schuster L."/>
            <person name="Cowan T.M."/>
            <person name="Smanski M.J."/>
            <person name="Chevrette M.G."/>
            <person name="De Carvalho L.P.S."/>
            <person name="Shen B."/>
        </authorList>
    </citation>
    <scope>NUCLEOTIDE SEQUENCE [LARGE SCALE GENOMIC DNA]</scope>
    <source>
        <strain evidence="3 4">NPDC002173</strain>
    </source>
</reference>
<dbReference type="GO" id="GO:0016798">
    <property type="term" value="F:hydrolase activity, acting on glycosyl bonds"/>
    <property type="evidence" value="ECO:0007669"/>
    <property type="project" value="UniProtKB-KW"/>
</dbReference>
<feature type="domain" description="Phosphodiester glycosidase" evidence="2">
    <location>
        <begin position="318"/>
        <end position="493"/>
    </location>
</feature>
<evidence type="ECO:0000313" key="3">
    <source>
        <dbReference type="EMBL" id="MFF3671443.1"/>
    </source>
</evidence>
<keyword evidence="1" id="KW-0732">Signal</keyword>
<gene>
    <name evidence="3" type="ORF">ACFYXI_38250</name>
</gene>
<dbReference type="EMBL" id="JBIASD010000046">
    <property type="protein sequence ID" value="MFF3671443.1"/>
    <property type="molecule type" value="Genomic_DNA"/>
</dbReference>
<dbReference type="PANTHER" id="PTHR40446">
    <property type="entry name" value="N-ACETYLGLUCOSAMINE-1-PHOSPHODIESTER ALPHA-N-ACETYLGLUCOSAMINIDASE"/>
    <property type="match status" value="1"/>
</dbReference>
<evidence type="ECO:0000313" key="4">
    <source>
        <dbReference type="Proteomes" id="UP001602013"/>
    </source>
</evidence>
<feature type="chain" id="PRO_5047031315" evidence="1">
    <location>
        <begin position="35"/>
        <end position="496"/>
    </location>
</feature>
<dbReference type="Proteomes" id="UP001602013">
    <property type="component" value="Unassembled WGS sequence"/>
</dbReference>
<dbReference type="PANTHER" id="PTHR40446:SF2">
    <property type="entry name" value="N-ACETYLGLUCOSAMINE-1-PHOSPHODIESTER ALPHA-N-ACETYLGLUCOSAMINIDASE"/>
    <property type="match status" value="1"/>
</dbReference>
<dbReference type="RefSeq" id="WP_387417621.1">
    <property type="nucleotide sequence ID" value="NZ_JBIASD010000046.1"/>
</dbReference>
<evidence type="ECO:0000256" key="1">
    <source>
        <dbReference type="SAM" id="SignalP"/>
    </source>
</evidence>
<feature type="signal peptide" evidence="1">
    <location>
        <begin position="1"/>
        <end position="34"/>
    </location>
</feature>
<accession>A0ABW6T661</accession>
<sequence>MGEIAMKRRLIAGAAALAVGMPTLVGLTTSSAVAAPVTGLPTTAFPLGQAGVPKSAHKSLGPGIDYFTVKHGTSKDGYTVSVIAGGKDFMTEATAQTQAVAVQDAGMTPVIVKFTRPAVADFPAADFWSVHVGSWSLKDKDEAAKVVKELKKAGISSKVDYTGDDGFQTSGPWSMRVVTIDPRTFRGSFRSSLGVSVAKRETVSSMAKAAGATVAVNGGFFDIHTLKNLRGDPTGLSVVNGKLLSEAVAGRIGIVLKGRTARITELSSSVVANAGGTKAVVAGVNRVAKPDELVMYTEEFGAKTPKDDGTEVVLDASGKVIAVRSPGAAVTRGTRVLHGVGAAADWLWEYAEEGATVQVTTTVTDLRTKRTIPLTPETSVIAGAIGLVRGGQTAITANRDGMANVNMILRRHPRTLAGVTASGKLILAVVDGRDPGNSVGASFIEAAQIMRWLGARDAINLDGGGSSAMVIGKKVVNRPSDGVERGVGDALLVLPE</sequence>
<comment type="caution">
    <text evidence="3">The sequence shown here is derived from an EMBL/GenBank/DDBJ whole genome shotgun (WGS) entry which is preliminary data.</text>
</comment>
<proteinExistence type="predicted"/>
<keyword evidence="3" id="KW-0378">Hydrolase</keyword>
<dbReference type="Pfam" id="PF09992">
    <property type="entry name" value="NAGPA"/>
    <property type="match status" value="1"/>
</dbReference>
<evidence type="ECO:0000259" key="2">
    <source>
        <dbReference type="Pfam" id="PF09992"/>
    </source>
</evidence>
<protein>
    <submittedName>
        <fullName evidence="3">Phosphodiester glycosidase family protein</fullName>
    </submittedName>
</protein>
<dbReference type="InterPro" id="IPR018711">
    <property type="entry name" value="NAGPA"/>
</dbReference>
<name>A0ABW6T661_9ACTN</name>
<organism evidence="3 4">
    <name type="scientific">Microtetraspora malaysiensis</name>
    <dbReference type="NCBI Taxonomy" id="161358"/>
    <lineage>
        <taxon>Bacteria</taxon>
        <taxon>Bacillati</taxon>
        <taxon>Actinomycetota</taxon>
        <taxon>Actinomycetes</taxon>
        <taxon>Streptosporangiales</taxon>
        <taxon>Streptosporangiaceae</taxon>
        <taxon>Microtetraspora</taxon>
    </lineage>
</organism>